<dbReference type="GO" id="GO:0016491">
    <property type="term" value="F:oxidoreductase activity"/>
    <property type="evidence" value="ECO:0007669"/>
    <property type="project" value="InterPro"/>
</dbReference>
<dbReference type="Gene3D" id="3.40.50.740">
    <property type="match status" value="1"/>
</dbReference>
<evidence type="ECO:0000313" key="2">
    <source>
        <dbReference type="EMBL" id="ETJ32174.1"/>
    </source>
</evidence>
<comment type="caution">
    <text evidence="2">The sequence shown here is derived from an EMBL/GenBank/DDBJ whole genome shotgun (WGS) entry which is preliminary data.</text>
</comment>
<dbReference type="GO" id="GO:0030151">
    <property type="term" value="F:molybdenum ion binding"/>
    <property type="evidence" value="ECO:0007669"/>
    <property type="project" value="TreeGrafter"/>
</dbReference>
<organism evidence="2">
    <name type="scientific">human gut metagenome</name>
    <dbReference type="NCBI Taxonomy" id="408170"/>
    <lineage>
        <taxon>unclassified sequences</taxon>
        <taxon>metagenomes</taxon>
        <taxon>organismal metagenomes</taxon>
    </lineage>
</organism>
<dbReference type="EMBL" id="AZMM01013357">
    <property type="protein sequence ID" value="ETJ32174.1"/>
    <property type="molecule type" value="Genomic_DNA"/>
</dbReference>
<dbReference type="InterPro" id="IPR050612">
    <property type="entry name" value="Prok_Mopterin_Oxidored"/>
</dbReference>
<gene>
    <name evidence="2" type="ORF">Q604_UNBC13357G0001</name>
</gene>
<dbReference type="GO" id="GO:0030288">
    <property type="term" value="C:outer membrane-bounded periplasmic space"/>
    <property type="evidence" value="ECO:0007669"/>
    <property type="project" value="TreeGrafter"/>
</dbReference>
<dbReference type="PANTHER" id="PTHR43742">
    <property type="entry name" value="TRIMETHYLAMINE-N-OXIDE REDUCTASE"/>
    <property type="match status" value="1"/>
</dbReference>
<proteinExistence type="predicted"/>
<feature type="non-terminal residue" evidence="2">
    <location>
        <position position="1"/>
    </location>
</feature>
<dbReference type="AlphaFoldDB" id="W1XTH8"/>
<feature type="non-terminal residue" evidence="2">
    <location>
        <position position="127"/>
    </location>
</feature>
<dbReference type="GO" id="GO:0009055">
    <property type="term" value="F:electron transfer activity"/>
    <property type="evidence" value="ECO:0007669"/>
    <property type="project" value="TreeGrafter"/>
</dbReference>
<evidence type="ECO:0000259" key="1">
    <source>
        <dbReference type="Pfam" id="PF00384"/>
    </source>
</evidence>
<reference evidence="2" key="1">
    <citation type="submission" date="2013-12" db="EMBL/GenBank/DDBJ databases">
        <title>A Varibaculum cambriense genome reconstructed from a premature infant gut community with otherwise low bacterial novelty that shifts toward anaerobic metabolism during the third week of life.</title>
        <authorList>
            <person name="Brown C.T."/>
            <person name="Sharon I."/>
            <person name="Thomas B.C."/>
            <person name="Castelle C.J."/>
            <person name="Morowitz M.J."/>
            <person name="Banfield J.F."/>
        </authorList>
    </citation>
    <scope>NUCLEOTIDE SEQUENCE</scope>
</reference>
<protein>
    <submittedName>
        <fullName evidence="2">Dimethyl sulfoxide reductase DmsA</fullName>
    </submittedName>
</protein>
<dbReference type="InterPro" id="IPR006656">
    <property type="entry name" value="Mopterin_OxRdtase"/>
</dbReference>
<feature type="domain" description="Molybdopterin oxidoreductase" evidence="1">
    <location>
        <begin position="2"/>
        <end position="127"/>
    </location>
</feature>
<accession>W1XTH8</accession>
<sequence>ATRAISILAILTGNVGINGGNSGAREGSYSLPFVRMPTLENPIQTSISMFMWTDAIERGPEMTALRDGVRGKDKLDVPIKMIWNYAGNCLINQHSEINRTHEILQDDKKCELIVVIDCHMTSSAKYA</sequence>
<name>W1XTH8_9ZZZZ</name>
<dbReference type="SUPFAM" id="SSF53706">
    <property type="entry name" value="Formate dehydrogenase/DMSO reductase, domains 1-3"/>
    <property type="match status" value="1"/>
</dbReference>
<dbReference type="GO" id="GO:0009061">
    <property type="term" value="P:anaerobic respiration"/>
    <property type="evidence" value="ECO:0007669"/>
    <property type="project" value="TreeGrafter"/>
</dbReference>
<dbReference type="PANTHER" id="PTHR43742:SF3">
    <property type="entry name" value="DIMETHYL SULFOXIDE REDUCTASE DMSA"/>
    <property type="match status" value="1"/>
</dbReference>
<dbReference type="Pfam" id="PF00384">
    <property type="entry name" value="Molybdopterin"/>
    <property type="match status" value="1"/>
</dbReference>